<keyword evidence="3" id="KW-0732">Signal</keyword>
<accession>S9NYF9</accession>
<dbReference type="eggNOG" id="COG1520">
    <property type="taxonomic scope" value="Bacteria"/>
</dbReference>
<sequence>MHVSRGSLAVGVVWGLAMLGGCGEGASPEEPWDPLKSQAQARSGTPTPACEPETFSYDVQVHPSDDTSATADAPRSFFGMSRTLLSDANPRQEAYLRFTTAFKGFQRARLILHVADGSSDGPALYATESTWNENALTWNTRPAPRGQALGNLGAVTAGAQVEYDVTAAVANGGSAHAFVLVPDSGDGTDFYSKEEPRYELQPVLVLTFTTSACTRQGSGGTVIGVSREGGPGDEQARDLAVDANGGFVIAGESRTDRRGLTLSRYRADGSQEWSRVFSLENGSSLNPSRVTITPLGNILVVGHYAGSPELGTGPLPAALGSNLFIAKFTPTGRPVWLKGFGTGDGRTPSSAFAFAVATDAQGSLLVTGYFHGAMNLGGATLDAGVRSREPFLLPGMFLARFSWEGEHLWSRAWDAGSLGTEGHALATDSAGNVLLGGVASPDFTTGSSELGATGARTPFIASFSPADGQQQWSRPLNGASGLVKGLAVLARDAVAFTGQFSGAFTFDEQTVSSSPSSDLLLGILDAQGAARWARRYGGEEASEYPRRLATDAAGNLVVMGVASGVADLGGGAISPSWYDVHGFVASYGPTGEHRWSRSLDSWRELSLLGVRPSGETLVGGPLQGPMTFAGTTYTPVGASDSLWLRLAP</sequence>
<evidence type="ECO:0000313" key="7">
    <source>
        <dbReference type="Proteomes" id="UP000011682"/>
    </source>
</evidence>
<dbReference type="Proteomes" id="UP000011682">
    <property type="component" value="Unassembled WGS sequence"/>
</dbReference>
<dbReference type="AlphaFoldDB" id="S9NYF9"/>
<dbReference type="InterPro" id="IPR052918">
    <property type="entry name" value="Motility_Chemotaxis_Reg"/>
</dbReference>
<comment type="caution">
    <text evidence="6">The sequence shown here is derived from an EMBL/GenBank/DDBJ whole genome shotgun (WGS) entry which is preliminary data.</text>
</comment>
<feature type="domain" description="Carbohydrate-binding module family 96" evidence="5">
    <location>
        <begin position="59"/>
        <end position="207"/>
    </location>
</feature>
<keyword evidence="2" id="KW-0964">Secreted</keyword>
<evidence type="ECO:0000256" key="3">
    <source>
        <dbReference type="ARBA" id="ARBA00022729"/>
    </source>
</evidence>
<feature type="compositionally biased region" description="Polar residues" evidence="4">
    <location>
        <begin position="37"/>
        <end position="46"/>
    </location>
</feature>
<dbReference type="InterPro" id="IPR055372">
    <property type="entry name" value="CBM96"/>
</dbReference>
<dbReference type="eggNOG" id="COG1409">
    <property type="taxonomic scope" value="Bacteria"/>
</dbReference>
<reference evidence="6" key="1">
    <citation type="submission" date="2013-05" db="EMBL/GenBank/DDBJ databases">
        <title>Genome assembly of Cystobacter fuscus DSM 2262.</title>
        <authorList>
            <person name="Sharma G."/>
            <person name="Khatri I."/>
            <person name="Kaur C."/>
            <person name="Mayilraj S."/>
            <person name="Subramanian S."/>
        </authorList>
    </citation>
    <scope>NUCLEOTIDE SEQUENCE [LARGE SCALE GENOMIC DNA]</scope>
    <source>
        <strain evidence="6">DSM 2262</strain>
    </source>
</reference>
<dbReference type="PANTHER" id="PTHR35580:SF1">
    <property type="entry name" value="PHYTASE-LIKE DOMAIN-CONTAINING PROTEIN"/>
    <property type="match status" value="1"/>
</dbReference>
<gene>
    <name evidence="6" type="ORF">D187_007009</name>
</gene>
<comment type="subcellular location">
    <subcellularLocation>
        <location evidence="1">Secreted</location>
    </subcellularLocation>
</comment>
<dbReference type="SUPFAM" id="SSF101898">
    <property type="entry name" value="NHL repeat"/>
    <property type="match status" value="1"/>
</dbReference>
<proteinExistence type="predicted"/>
<evidence type="ECO:0000256" key="4">
    <source>
        <dbReference type="SAM" id="MobiDB-lite"/>
    </source>
</evidence>
<evidence type="ECO:0000313" key="6">
    <source>
        <dbReference type="EMBL" id="EPX57255.1"/>
    </source>
</evidence>
<dbReference type="Pfam" id="PF24517">
    <property type="entry name" value="CBM96"/>
    <property type="match status" value="1"/>
</dbReference>
<keyword evidence="7" id="KW-1185">Reference proteome</keyword>
<dbReference type="GO" id="GO:0005576">
    <property type="term" value="C:extracellular region"/>
    <property type="evidence" value="ECO:0007669"/>
    <property type="project" value="UniProtKB-SubCell"/>
</dbReference>
<protein>
    <recommendedName>
        <fullName evidence="5">Carbohydrate-binding module family 96 domain-containing protein</fullName>
    </recommendedName>
</protein>
<dbReference type="PROSITE" id="PS51257">
    <property type="entry name" value="PROKAR_LIPOPROTEIN"/>
    <property type="match status" value="1"/>
</dbReference>
<dbReference type="NCBIfam" id="NF033679">
    <property type="entry name" value="DNRLRE_dom"/>
    <property type="match status" value="1"/>
</dbReference>
<dbReference type="PANTHER" id="PTHR35580">
    <property type="entry name" value="CELL SURFACE GLYCOPROTEIN (S-LAYER PROTEIN)-LIKE PROTEIN"/>
    <property type="match status" value="1"/>
</dbReference>
<feature type="region of interest" description="Disordered" evidence="4">
    <location>
        <begin position="25"/>
        <end position="49"/>
    </location>
</feature>
<organism evidence="6 7">
    <name type="scientific">Cystobacter fuscus (strain ATCC 25194 / DSM 2262 / NBRC 100088 / M29)</name>
    <dbReference type="NCBI Taxonomy" id="1242864"/>
    <lineage>
        <taxon>Bacteria</taxon>
        <taxon>Pseudomonadati</taxon>
        <taxon>Myxococcota</taxon>
        <taxon>Myxococcia</taxon>
        <taxon>Myxococcales</taxon>
        <taxon>Cystobacterineae</taxon>
        <taxon>Archangiaceae</taxon>
        <taxon>Cystobacter</taxon>
    </lineage>
</organism>
<evidence type="ECO:0000256" key="1">
    <source>
        <dbReference type="ARBA" id="ARBA00004613"/>
    </source>
</evidence>
<evidence type="ECO:0000259" key="5">
    <source>
        <dbReference type="Pfam" id="PF24517"/>
    </source>
</evidence>
<name>S9NYF9_CYSF2</name>
<dbReference type="EMBL" id="ANAH02000064">
    <property type="protein sequence ID" value="EPX57255.1"/>
    <property type="molecule type" value="Genomic_DNA"/>
</dbReference>
<evidence type="ECO:0000256" key="2">
    <source>
        <dbReference type="ARBA" id="ARBA00022525"/>
    </source>
</evidence>